<gene>
    <name evidence="2" type="ORF">F8C82_10480</name>
</gene>
<organism evidence="2 3">
    <name type="scientific">Phaeocystidibacter marisrubri</name>
    <dbReference type="NCBI Taxonomy" id="1577780"/>
    <lineage>
        <taxon>Bacteria</taxon>
        <taxon>Pseudomonadati</taxon>
        <taxon>Bacteroidota</taxon>
        <taxon>Flavobacteriia</taxon>
        <taxon>Flavobacteriales</taxon>
        <taxon>Phaeocystidibacteraceae</taxon>
        <taxon>Phaeocystidibacter</taxon>
    </lineage>
</organism>
<proteinExistence type="predicted"/>
<evidence type="ECO:0000256" key="1">
    <source>
        <dbReference type="SAM" id="Phobius"/>
    </source>
</evidence>
<keyword evidence="1" id="KW-0472">Membrane</keyword>
<dbReference type="Proteomes" id="UP000484164">
    <property type="component" value="Unassembled WGS sequence"/>
</dbReference>
<keyword evidence="3" id="KW-1185">Reference proteome</keyword>
<protein>
    <submittedName>
        <fullName evidence="2">Uncharacterized protein</fullName>
    </submittedName>
</protein>
<comment type="caution">
    <text evidence="2">The sequence shown here is derived from an EMBL/GenBank/DDBJ whole genome shotgun (WGS) entry which is preliminary data.</text>
</comment>
<feature type="transmembrane region" description="Helical" evidence="1">
    <location>
        <begin position="81"/>
        <end position="99"/>
    </location>
</feature>
<dbReference type="AlphaFoldDB" id="A0A6L3ZES5"/>
<keyword evidence="1" id="KW-1133">Transmembrane helix</keyword>
<dbReference type="RefSeq" id="WP_151693536.1">
    <property type="nucleotide sequence ID" value="NZ_BMGX01000001.1"/>
</dbReference>
<reference evidence="2 3" key="1">
    <citation type="submission" date="2019-10" db="EMBL/GenBank/DDBJ databases">
        <title>Genome sequence of Phaeocystidibacter marisrubri JCM30614 (type strain).</title>
        <authorList>
            <person name="Bowman J.P."/>
        </authorList>
    </citation>
    <scope>NUCLEOTIDE SEQUENCE [LARGE SCALE GENOMIC DNA]</scope>
    <source>
        <strain evidence="2 3">JCM 30614</strain>
    </source>
</reference>
<evidence type="ECO:0000313" key="3">
    <source>
        <dbReference type="Proteomes" id="UP000484164"/>
    </source>
</evidence>
<evidence type="ECO:0000313" key="2">
    <source>
        <dbReference type="EMBL" id="KAB2816108.1"/>
    </source>
</evidence>
<keyword evidence="1" id="KW-0812">Transmembrane</keyword>
<accession>A0A6L3ZES5</accession>
<sequence length="105" mass="11919">MKRKVMVNRSERMDPKEFALIRGKLERNLPVTSSEVRRYLYALQDQGAEAEKEISRLMMINNASSIDELSVKLAKQPSNNWAEGLITIGLGALLAWAIMKLLDKD</sequence>
<name>A0A6L3ZES5_9FLAO</name>
<dbReference type="EMBL" id="WBVQ01000002">
    <property type="protein sequence ID" value="KAB2816108.1"/>
    <property type="molecule type" value="Genomic_DNA"/>
</dbReference>